<keyword evidence="2" id="KW-1003">Cell membrane</keyword>
<dbReference type="Gene3D" id="3.30.450.20">
    <property type="entry name" value="PAS domain"/>
    <property type="match status" value="1"/>
</dbReference>
<evidence type="ECO:0000256" key="8">
    <source>
        <dbReference type="PROSITE-ProRule" id="PRU00284"/>
    </source>
</evidence>
<comment type="subcellular location">
    <subcellularLocation>
        <location evidence="1">Cell membrane</location>
        <topology evidence="1">Multi-pass membrane protein</topology>
    </subcellularLocation>
</comment>
<evidence type="ECO:0000256" key="7">
    <source>
        <dbReference type="ARBA" id="ARBA00029447"/>
    </source>
</evidence>
<comment type="similarity">
    <text evidence="7">Belongs to the methyl-accepting chemotaxis (MCP) protein family.</text>
</comment>
<dbReference type="SUPFAM" id="SSF56935">
    <property type="entry name" value="Porins"/>
    <property type="match status" value="1"/>
</dbReference>
<protein>
    <submittedName>
        <fullName evidence="12">Methyl-accepting chemotaxis protein</fullName>
    </submittedName>
</protein>
<dbReference type="GO" id="GO:0006935">
    <property type="term" value="P:chemotaxis"/>
    <property type="evidence" value="ECO:0007669"/>
    <property type="project" value="InterPro"/>
</dbReference>
<keyword evidence="4 10" id="KW-0812">Transmembrane</keyword>
<dbReference type="InterPro" id="IPR004010">
    <property type="entry name" value="Double_Cache_2"/>
</dbReference>
<keyword evidence="13" id="KW-1185">Reference proteome</keyword>
<evidence type="ECO:0000313" key="12">
    <source>
        <dbReference type="EMBL" id="SMO40806.1"/>
    </source>
</evidence>
<dbReference type="GO" id="GO:0004888">
    <property type="term" value="F:transmembrane signaling receptor activity"/>
    <property type="evidence" value="ECO:0007669"/>
    <property type="project" value="InterPro"/>
</dbReference>
<evidence type="ECO:0000313" key="13">
    <source>
        <dbReference type="Proteomes" id="UP000317557"/>
    </source>
</evidence>
<dbReference type="SMART" id="SM01049">
    <property type="entry name" value="Cache_2"/>
    <property type="match status" value="1"/>
</dbReference>
<dbReference type="Gene3D" id="1.10.287.950">
    <property type="entry name" value="Methyl-accepting chemotaxis protein"/>
    <property type="match status" value="1"/>
</dbReference>
<evidence type="ECO:0000256" key="10">
    <source>
        <dbReference type="SAM" id="Phobius"/>
    </source>
</evidence>
<dbReference type="PROSITE" id="PS50111">
    <property type="entry name" value="CHEMOTAXIS_TRANSDUC_2"/>
    <property type="match status" value="1"/>
</dbReference>
<keyword evidence="8" id="KW-0807">Transducer</keyword>
<evidence type="ECO:0000256" key="9">
    <source>
        <dbReference type="SAM" id="MobiDB-lite"/>
    </source>
</evidence>
<dbReference type="InterPro" id="IPR033480">
    <property type="entry name" value="sCache_2"/>
</dbReference>
<gene>
    <name evidence="12" type="ORF">SAMN06265219_101497</name>
</gene>
<name>A0A521B180_9BACT</name>
<dbReference type="Pfam" id="PF00015">
    <property type="entry name" value="MCPsignal"/>
    <property type="match status" value="1"/>
</dbReference>
<feature type="compositionally biased region" description="Polar residues" evidence="9">
    <location>
        <begin position="286"/>
        <end position="296"/>
    </location>
</feature>
<keyword evidence="3" id="KW-0488">Methylation</keyword>
<evidence type="ECO:0000259" key="11">
    <source>
        <dbReference type="PROSITE" id="PS50111"/>
    </source>
</evidence>
<dbReference type="InterPro" id="IPR051310">
    <property type="entry name" value="MCP_chemotaxis"/>
</dbReference>
<dbReference type="Pfam" id="PF08269">
    <property type="entry name" value="dCache_2"/>
    <property type="match status" value="1"/>
</dbReference>
<evidence type="ECO:0000256" key="5">
    <source>
        <dbReference type="ARBA" id="ARBA00022989"/>
    </source>
</evidence>
<accession>A0A521B180</accession>
<dbReference type="Proteomes" id="UP000317557">
    <property type="component" value="Unassembled WGS sequence"/>
</dbReference>
<reference evidence="12 13" key="1">
    <citation type="submission" date="2017-05" db="EMBL/GenBank/DDBJ databases">
        <authorList>
            <person name="Varghese N."/>
            <person name="Submissions S."/>
        </authorList>
    </citation>
    <scope>NUCLEOTIDE SEQUENCE [LARGE SCALE GENOMIC DNA]</scope>
    <source>
        <strain evidence="12 13">DSM 21985</strain>
    </source>
</reference>
<dbReference type="OrthoDB" id="9802177at2"/>
<keyword evidence="5 10" id="KW-1133">Transmembrane helix</keyword>
<feature type="domain" description="Methyl-accepting transducer" evidence="11">
    <location>
        <begin position="256"/>
        <end position="485"/>
    </location>
</feature>
<dbReference type="SUPFAM" id="SSF58104">
    <property type="entry name" value="Methyl-accepting chemotaxis protein (MCP) signaling domain"/>
    <property type="match status" value="1"/>
</dbReference>
<dbReference type="InterPro" id="IPR004090">
    <property type="entry name" value="Chemotax_Me-accpt_rcpt"/>
</dbReference>
<evidence type="ECO:0000256" key="4">
    <source>
        <dbReference type="ARBA" id="ARBA00022692"/>
    </source>
</evidence>
<dbReference type="GO" id="GO:0007165">
    <property type="term" value="P:signal transduction"/>
    <property type="evidence" value="ECO:0007669"/>
    <property type="project" value="UniProtKB-KW"/>
</dbReference>
<evidence type="ECO:0000256" key="1">
    <source>
        <dbReference type="ARBA" id="ARBA00004651"/>
    </source>
</evidence>
<evidence type="ECO:0000256" key="3">
    <source>
        <dbReference type="ARBA" id="ARBA00022481"/>
    </source>
</evidence>
<dbReference type="CDD" id="cd11386">
    <property type="entry name" value="MCP_signal"/>
    <property type="match status" value="1"/>
</dbReference>
<dbReference type="PANTHER" id="PTHR43531">
    <property type="entry name" value="PROTEIN ICFG"/>
    <property type="match status" value="1"/>
</dbReference>
<feature type="transmembrane region" description="Helical" evidence="10">
    <location>
        <begin position="218"/>
        <end position="238"/>
    </location>
</feature>
<evidence type="ECO:0000256" key="2">
    <source>
        <dbReference type="ARBA" id="ARBA00022475"/>
    </source>
</evidence>
<dbReference type="SMART" id="SM00283">
    <property type="entry name" value="MA"/>
    <property type="match status" value="1"/>
</dbReference>
<sequence length="930" mass="102488">MLAFMGIRSNNIMNHKLSINQKMWITASLISIMFLLLLFFFNRTLSKSENIGISNASEVMYEDQKDKVKVATHSMALSLGEIIKSEQDDQQQLEIIRGAVDPIRFESDQSGYFFVYHKTTVVALPPKKELIGNDLSDSKDTQGIYFVRELYKEAKNGGGFVDYVFPKPGAGDQPKIGYAEMIPGTDYWIGTGVYLDNIATTRAHIEEQIGEAVRSQNLIMYLFVVPLFLGILVALFFISRSIVIPLRKVSENLSDAANQVSSASAMVSQSGQSLAEGSTQQAASIQETSASLSELNSKTHENSENARRADHFMQETNTVIESADQEMKNLAISMTQISESSNEIHRIIKTIDDIAFQTNLLALNAAVEAARAGDAGAGFAVVASEVRSLAVRAAESARNTTQLIDTTSKRIQEGEESAERTKVAFSQIQDSSSKVADIIAEISTASEEQANGIEQISTAVNEMNTVTQQNTATAEEAAGSSEEMAAQAKEMENMAVELSLVVNGNQNQSALKTSFSPSLKSFAPGKKSWALRSFLILLFATFGLAKAQTVKIGGFVSSETYFDSKEGIASRESNVLLFSKKPMYDNLGNDLTDVRSFHMVSFNSRLRASVSEVEAFGAKSSAVIEFDFLGTGESFVNMPRMRHAYVNLDWEKSSLLMGQYWHPMFNPICFPQVMGWGGAAPVNVLSRNNQVRFTYQLSPSVSANISALSHRDFTSNGPDGYSSKYIRNSGIPEMNLHMEYKNESIMAGFTSGFKSIKPRTVTPAGYKTDETLQSWHANAFITYTSKKIHAKFTTIYGQNMTNFLMIGGYAEKSVQPEKITYTNLTTSSYWTEISSRGEKFKAALFAGYTINHGASETIIGSTPVFYGRGTDIASIYRIAPRITFKNGPLLWGLEYTWTSAAYGTPDIKGKVRNTEDVSMYRIQIAAIYTF</sequence>
<keyword evidence="6 10" id="KW-0472">Membrane</keyword>
<dbReference type="PANTHER" id="PTHR43531:SF14">
    <property type="entry name" value="METHYL-ACCEPTING CHEMOTAXIS PROTEIN I-RELATED"/>
    <property type="match status" value="1"/>
</dbReference>
<dbReference type="GO" id="GO:0005886">
    <property type="term" value="C:plasma membrane"/>
    <property type="evidence" value="ECO:0007669"/>
    <property type="project" value="UniProtKB-SubCell"/>
</dbReference>
<dbReference type="PRINTS" id="PR00260">
    <property type="entry name" value="CHEMTRNSDUCR"/>
</dbReference>
<organism evidence="12 13">
    <name type="scientific">Gracilimonas mengyeensis</name>
    <dbReference type="NCBI Taxonomy" id="1302730"/>
    <lineage>
        <taxon>Bacteria</taxon>
        <taxon>Pseudomonadati</taxon>
        <taxon>Balneolota</taxon>
        <taxon>Balneolia</taxon>
        <taxon>Balneolales</taxon>
        <taxon>Balneolaceae</taxon>
        <taxon>Gracilimonas</taxon>
    </lineage>
</organism>
<feature type="region of interest" description="Disordered" evidence="9">
    <location>
        <begin position="286"/>
        <end position="305"/>
    </location>
</feature>
<evidence type="ECO:0000256" key="6">
    <source>
        <dbReference type="ARBA" id="ARBA00023136"/>
    </source>
</evidence>
<dbReference type="AlphaFoldDB" id="A0A521B180"/>
<dbReference type="InterPro" id="IPR004089">
    <property type="entry name" value="MCPsignal_dom"/>
</dbReference>
<proteinExistence type="inferred from homology"/>
<dbReference type="EMBL" id="FXTP01000001">
    <property type="protein sequence ID" value="SMO40806.1"/>
    <property type="molecule type" value="Genomic_DNA"/>
</dbReference>